<dbReference type="AlphaFoldDB" id="A0A1G5RIA2"/>
<evidence type="ECO:0000313" key="3">
    <source>
        <dbReference type="Proteomes" id="UP000183223"/>
    </source>
</evidence>
<sequence>MSNKNDFKAFSIKDGANVVSQYLYENSPELQTGFPPVGLTTHVLNKALRQSSTIASVVANFMSTQCGKDVLDNGDLATLNQTFTDSLQCHMNKQLPGNLSPNGYQQLPGGLILQWGRHNFTPLARNKVVLPTPFKRGCLKVFMSPVGDWIFPMSAAPNGTLNTFDSWVAARTVNAYGTEIKLSANDTYVYGDYFAIGF</sequence>
<reference evidence="3" key="1">
    <citation type="submission" date="2016-10" db="EMBL/GenBank/DDBJ databases">
        <authorList>
            <person name="Varghese N."/>
            <person name="Submissions S."/>
        </authorList>
    </citation>
    <scope>NUCLEOTIDE SEQUENCE [LARGE SCALE GENOMIC DNA]</scope>
    <source>
        <strain evidence="3">ATCC 29999</strain>
    </source>
</reference>
<dbReference type="GeneID" id="71691200"/>
<dbReference type="Proteomes" id="UP000183223">
    <property type="component" value="Unassembled WGS sequence"/>
</dbReference>
<name>A0A1G5RIA2_PHOLU</name>
<evidence type="ECO:0000259" key="1">
    <source>
        <dbReference type="Pfam" id="PF21882"/>
    </source>
</evidence>
<dbReference type="RefSeq" id="WP_244161609.1">
    <property type="nucleotide sequence ID" value="NZ_CAWQXX010000063.1"/>
</dbReference>
<proteinExistence type="predicted"/>
<dbReference type="Pfam" id="PF21882">
    <property type="entry name" value="Gp53-like_C"/>
    <property type="match status" value="1"/>
</dbReference>
<protein>
    <recommendedName>
        <fullName evidence="1">Putative tail fiber protein gp53-like C-terminal domain-containing protein</fullName>
    </recommendedName>
</protein>
<dbReference type="EMBL" id="FMWJ01000041">
    <property type="protein sequence ID" value="SCZ73862.1"/>
    <property type="molecule type" value="Genomic_DNA"/>
</dbReference>
<dbReference type="InterPro" id="IPR054075">
    <property type="entry name" value="Gp53-like_C"/>
</dbReference>
<keyword evidence="3" id="KW-1185">Reference proteome</keyword>
<organism evidence="2 3">
    <name type="scientific">Photorhabdus luminescens</name>
    <name type="common">Xenorhabdus luminescens</name>
    <dbReference type="NCBI Taxonomy" id="29488"/>
    <lineage>
        <taxon>Bacteria</taxon>
        <taxon>Pseudomonadati</taxon>
        <taxon>Pseudomonadota</taxon>
        <taxon>Gammaproteobacteria</taxon>
        <taxon>Enterobacterales</taxon>
        <taxon>Morganellaceae</taxon>
        <taxon>Photorhabdus</taxon>
    </lineage>
</organism>
<gene>
    <name evidence="2" type="ORF">SAMN02982990_04432</name>
</gene>
<dbReference type="Gene3D" id="2.60.40.3940">
    <property type="match status" value="1"/>
</dbReference>
<evidence type="ECO:0000313" key="2">
    <source>
        <dbReference type="EMBL" id="SCZ73862.1"/>
    </source>
</evidence>
<accession>A0A1G5RIA2</accession>
<feature type="domain" description="Putative tail fiber protein gp53-like C-terminal" evidence="1">
    <location>
        <begin position="107"/>
        <end position="197"/>
    </location>
</feature>